<dbReference type="Proteomes" id="UP000326903">
    <property type="component" value="Unassembled WGS sequence"/>
</dbReference>
<evidence type="ECO:0000313" key="1">
    <source>
        <dbReference type="EMBL" id="KAA9038461.1"/>
    </source>
</evidence>
<reference evidence="1 2" key="1">
    <citation type="submission" date="2019-09" db="EMBL/GenBank/DDBJ databases">
        <title>Draft genome sequence of Ginsengibacter sp. BR5-29.</title>
        <authorList>
            <person name="Im W.-T."/>
        </authorList>
    </citation>
    <scope>NUCLEOTIDE SEQUENCE [LARGE SCALE GENOMIC DNA]</scope>
    <source>
        <strain evidence="1 2">BR5-29</strain>
    </source>
</reference>
<dbReference type="EMBL" id="VYQF01000003">
    <property type="protein sequence ID" value="KAA9038461.1"/>
    <property type="molecule type" value="Genomic_DNA"/>
</dbReference>
<dbReference type="AlphaFoldDB" id="A0A5J5IGH6"/>
<evidence type="ECO:0000313" key="2">
    <source>
        <dbReference type="Proteomes" id="UP000326903"/>
    </source>
</evidence>
<gene>
    <name evidence="1" type="ORF">FW778_12920</name>
</gene>
<comment type="caution">
    <text evidence="1">The sequence shown here is derived from an EMBL/GenBank/DDBJ whole genome shotgun (WGS) entry which is preliminary data.</text>
</comment>
<sequence>MEEEYLTLQTIFDIVKNDANPQTYLCSAREIILRQFNGWDVIQQHLQLLAEKEFVVVKQLDKIAISITQSGIDRVKAASSHHGPLYGVANKIN</sequence>
<proteinExistence type="predicted"/>
<protein>
    <submittedName>
        <fullName evidence="1">Uncharacterized protein</fullName>
    </submittedName>
</protein>
<name>A0A5J5IGH6_9BACT</name>
<accession>A0A5J5IGH6</accession>
<organism evidence="1 2">
    <name type="scientific">Ginsengibacter hankyongi</name>
    <dbReference type="NCBI Taxonomy" id="2607284"/>
    <lineage>
        <taxon>Bacteria</taxon>
        <taxon>Pseudomonadati</taxon>
        <taxon>Bacteroidota</taxon>
        <taxon>Chitinophagia</taxon>
        <taxon>Chitinophagales</taxon>
        <taxon>Chitinophagaceae</taxon>
        <taxon>Ginsengibacter</taxon>
    </lineage>
</organism>
<dbReference type="RefSeq" id="WP_150415135.1">
    <property type="nucleotide sequence ID" value="NZ_VYQF01000003.1"/>
</dbReference>
<keyword evidence="2" id="KW-1185">Reference proteome</keyword>